<dbReference type="RefSeq" id="WP_103899004.1">
    <property type="nucleotide sequence ID" value="NZ_JALY01000223.1"/>
</dbReference>
<sequence>MNIELLKIINKEIQEGKSGVLCTIIRAVGSTPRNIGASMWVRTDGSTIGTVGGGPSEKEVIDKANEMIKKGEIEPKIYDAVLREKESDGKSICGGEISILLEPLGNEPKIVIFGAGHVGKALARVASVTGFKTIVWDDREDLANQQNISWTEIIVCSLDEALKKINFDKNTYVVVLTHQHSLDEDVVRLLEGKSFAYLGVIGSLRKTLKMKENLLKRGVSKSYVDNIYQPIGIPIGAETPEEIAISILAEIITVYRKANISVLRNTYSVKEKS</sequence>
<evidence type="ECO:0000313" key="4">
    <source>
        <dbReference type="Proteomes" id="UP000236950"/>
    </source>
</evidence>
<proteinExistence type="predicted"/>
<gene>
    <name evidence="3" type="ORF">AA81_10685</name>
</gene>
<reference evidence="3 4" key="1">
    <citation type="submission" date="2014-01" db="EMBL/GenBank/DDBJ databases">
        <title>Comparative genomics of Petrotoga.</title>
        <authorList>
            <person name="Chow K."/>
            <person name="Charchuk R."/>
            <person name="Nesbo C.L."/>
        </authorList>
    </citation>
    <scope>NUCLEOTIDE SEQUENCE [LARGE SCALE GENOMIC DNA]</scope>
    <source>
        <strain evidence="3 4">DSM 16923</strain>
    </source>
</reference>
<dbReference type="Gene3D" id="3.40.50.720">
    <property type="entry name" value="NAD(P)-binding Rossmann-like Domain"/>
    <property type="match status" value="1"/>
</dbReference>
<comment type="caution">
    <text evidence="3">The sequence shown here is derived from an EMBL/GenBank/DDBJ whole genome shotgun (WGS) entry which is preliminary data.</text>
</comment>
<evidence type="ECO:0000313" key="3">
    <source>
        <dbReference type="EMBL" id="POZ91248.1"/>
    </source>
</evidence>
<dbReference type="PANTHER" id="PTHR30388:SF6">
    <property type="entry name" value="XANTHINE DEHYDROGENASE SUBUNIT A-RELATED"/>
    <property type="match status" value="1"/>
</dbReference>
<evidence type="ECO:0000259" key="1">
    <source>
        <dbReference type="Pfam" id="PF02625"/>
    </source>
</evidence>
<dbReference type="AlphaFoldDB" id="A0A2S5EE22"/>
<dbReference type="InterPro" id="IPR003777">
    <property type="entry name" value="XdhC_CoxI"/>
</dbReference>
<accession>A0A2S5EE22</accession>
<dbReference type="EMBL" id="JALY01000223">
    <property type="protein sequence ID" value="POZ91248.1"/>
    <property type="molecule type" value="Genomic_DNA"/>
</dbReference>
<dbReference type="SUPFAM" id="SSF51735">
    <property type="entry name" value="NAD(P)-binding Rossmann-fold domains"/>
    <property type="match status" value="1"/>
</dbReference>
<keyword evidence="4" id="KW-1185">Reference proteome</keyword>
<dbReference type="Pfam" id="PF13478">
    <property type="entry name" value="XdhC_C"/>
    <property type="match status" value="1"/>
</dbReference>
<evidence type="ECO:0000259" key="2">
    <source>
        <dbReference type="Pfam" id="PF13478"/>
    </source>
</evidence>
<name>A0A2S5EE22_9BACT</name>
<feature type="domain" description="XdhC- CoxI" evidence="1">
    <location>
        <begin position="14"/>
        <end position="72"/>
    </location>
</feature>
<dbReference type="PANTHER" id="PTHR30388">
    <property type="entry name" value="ALDEHYDE OXIDOREDUCTASE MOLYBDENUM COFACTOR ASSEMBLY PROTEIN"/>
    <property type="match status" value="1"/>
</dbReference>
<dbReference type="Proteomes" id="UP000236950">
    <property type="component" value="Unassembled WGS sequence"/>
</dbReference>
<dbReference type="InterPro" id="IPR052698">
    <property type="entry name" value="MoCofactor_Util/Proc"/>
</dbReference>
<feature type="domain" description="XdhC Rossmann" evidence="2">
    <location>
        <begin position="110"/>
        <end position="251"/>
    </location>
</feature>
<organism evidence="3 4">
    <name type="scientific">Petrotoga halophila DSM 16923</name>
    <dbReference type="NCBI Taxonomy" id="1122953"/>
    <lineage>
        <taxon>Bacteria</taxon>
        <taxon>Thermotogati</taxon>
        <taxon>Thermotogota</taxon>
        <taxon>Thermotogae</taxon>
        <taxon>Petrotogales</taxon>
        <taxon>Petrotogaceae</taxon>
        <taxon>Petrotoga</taxon>
    </lineage>
</organism>
<dbReference type="InterPro" id="IPR027051">
    <property type="entry name" value="XdhC_Rossmann_dom"/>
</dbReference>
<dbReference type="Pfam" id="PF02625">
    <property type="entry name" value="XdhC_CoxI"/>
    <property type="match status" value="1"/>
</dbReference>
<dbReference type="InterPro" id="IPR036291">
    <property type="entry name" value="NAD(P)-bd_dom_sf"/>
</dbReference>
<protein>
    <recommendedName>
        <fullName evidence="5">Xanthine dehydrogenase</fullName>
    </recommendedName>
</protein>
<evidence type="ECO:0008006" key="5">
    <source>
        <dbReference type="Google" id="ProtNLM"/>
    </source>
</evidence>